<evidence type="ECO:0000313" key="1">
    <source>
        <dbReference type="EMBL" id="OCT68639.1"/>
    </source>
</evidence>
<proteinExistence type="predicted"/>
<dbReference type="Proteomes" id="UP000694892">
    <property type="component" value="Chromosome 8L"/>
</dbReference>
<dbReference type="AlphaFoldDB" id="A0A974C8Q3"/>
<gene>
    <name evidence="1" type="ORF">XELAEV_18039927mg</name>
</gene>
<name>A0A974C8Q3_XENLA</name>
<organism evidence="1 2">
    <name type="scientific">Xenopus laevis</name>
    <name type="common">African clawed frog</name>
    <dbReference type="NCBI Taxonomy" id="8355"/>
    <lineage>
        <taxon>Eukaryota</taxon>
        <taxon>Metazoa</taxon>
        <taxon>Chordata</taxon>
        <taxon>Craniata</taxon>
        <taxon>Vertebrata</taxon>
        <taxon>Euteleostomi</taxon>
        <taxon>Amphibia</taxon>
        <taxon>Batrachia</taxon>
        <taxon>Anura</taxon>
        <taxon>Pipoidea</taxon>
        <taxon>Pipidae</taxon>
        <taxon>Xenopodinae</taxon>
        <taxon>Xenopus</taxon>
        <taxon>Xenopus</taxon>
    </lineage>
</organism>
<reference evidence="2" key="1">
    <citation type="journal article" date="2016" name="Nature">
        <title>Genome evolution in the allotetraploid frog Xenopus laevis.</title>
        <authorList>
            <person name="Session A.M."/>
            <person name="Uno Y."/>
            <person name="Kwon T."/>
            <person name="Chapman J.A."/>
            <person name="Toyoda A."/>
            <person name="Takahashi S."/>
            <person name="Fukui A."/>
            <person name="Hikosaka A."/>
            <person name="Suzuki A."/>
            <person name="Kondo M."/>
            <person name="van Heeringen S.J."/>
            <person name="Quigley I."/>
            <person name="Heinz S."/>
            <person name="Ogino H."/>
            <person name="Ochi H."/>
            <person name="Hellsten U."/>
            <person name="Lyons J.B."/>
            <person name="Simakov O."/>
            <person name="Putnam N."/>
            <person name="Stites J."/>
            <person name="Kuroki Y."/>
            <person name="Tanaka T."/>
            <person name="Michiue T."/>
            <person name="Watanabe M."/>
            <person name="Bogdanovic O."/>
            <person name="Lister R."/>
            <person name="Georgiou G."/>
            <person name="Paranjpe S.S."/>
            <person name="van Kruijsbergen I."/>
            <person name="Shu S."/>
            <person name="Carlson J."/>
            <person name="Kinoshita T."/>
            <person name="Ohta Y."/>
            <person name="Mawaribuchi S."/>
            <person name="Jenkins J."/>
            <person name="Grimwood J."/>
            <person name="Schmutz J."/>
            <person name="Mitros T."/>
            <person name="Mozaffari S.V."/>
            <person name="Suzuki Y."/>
            <person name="Haramoto Y."/>
            <person name="Yamamoto T.S."/>
            <person name="Takagi C."/>
            <person name="Heald R."/>
            <person name="Miller K."/>
            <person name="Haudenschild C."/>
            <person name="Kitzman J."/>
            <person name="Nakayama T."/>
            <person name="Izutsu Y."/>
            <person name="Robert J."/>
            <person name="Fortriede J."/>
            <person name="Burns K."/>
            <person name="Lotay V."/>
            <person name="Karimi K."/>
            <person name="Yasuoka Y."/>
            <person name="Dichmann D.S."/>
            <person name="Flajnik M.F."/>
            <person name="Houston D.W."/>
            <person name="Shendure J."/>
            <person name="DuPasquier L."/>
            <person name="Vize P.D."/>
            <person name="Zorn A.M."/>
            <person name="Ito M."/>
            <person name="Marcotte E.M."/>
            <person name="Wallingford J.B."/>
            <person name="Ito Y."/>
            <person name="Asashima M."/>
            <person name="Ueno N."/>
            <person name="Matsuda Y."/>
            <person name="Veenstra G.J."/>
            <person name="Fujiyama A."/>
            <person name="Harland R.M."/>
            <person name="Taira M."/>
            <person name="Rokhsar D.S."/>
        </authorList>
    </citation>
    <scope>NUCLEOTIDE SEQUENCE [LARGE SCALE GENOMIC DNA]</scope>
    <source>
        <strain evidence="2">J</strain>
    </source>
</reference>
<accession>A0A974C8Q3</accession>
<protein>
    <submittedName>
        <fullName evidence="1">Uncharacterized protein</fullName>
    </submittedName>
</protein>
<sequence length="74" mass="8654">MYGEKIPAFKLLINMMQQYEFLFHQLHASKLVFLKRILALPLKINRSVSNCYALTLRKYVSFCVEVCSDIPINT</sequence>
<dbReference type="EMBL" id="CM004480">
    <property type="protein sequence ID" value="OCT68639.1"/>
    <property type="molecule type" value="Genomic_DNA"/>
</dbReference>
<evidence type="ECO:0000313" key="2">
    <source>
        <dbReference type="Proteomes" id="UP000694892"/>
    </source>
</evidence>